<dbReference type="AlphaFoldDB" id="A0A840WM31"/>
<dbReference type="EMBL" id="JACIJS010000004">
    <property type="protein sequence ID" value="MBB5515611.1"/>
    <property type="molecule type" value="Genomic_DNA"/>
</dbReference>
<keyword evidence="2" id="KW-1185">Reference proteome</keyword>
<evidence type="ECO:0000313" key="1">
    <source>
        <dbReference type="EMBL" id="MBB5515611.1"/>
    </source>
</evidence>
<reference evidence="1 2" key="1">
    <citation type="submission" date="2020-08" db="EMBL/GenBank/DDBJ databases">
        <title>Genomic Encyclopedia of Type Strains, Phase IV (KMG-IV): sequencing the most valuable type-strain genomes for metagenomic binning, comparative biology and taxonomic classification.</title>
        <authorList>
            <person name="Goeker M."/>
        </authorList>
    </citation>
    <scope>NUCLEOTIDE SEQUENCE [LARGE SCALE GENOMIC DNA]</scope>
    <source>
        <strain evidence="1 2">DSM 103377</strain>
    </source>
</reference>
<organism evidence="1 2">
    <name type="scientific">Rubricella aquisinus</name>
    <dbReference type="NCBI Taxonomy" id="2028108"/>
    <lineage>
        <taxon>Bacteria</taxon>
        <taxon>Pseudomonadati</taxon>
        <taxon>Pseudomonadota</taxon>
        <taxon>Alphaproteobacteria</taxon>
        <taxon>Rhodobacterales</taxon>
        <taxon>Paracoccaceae</taxon>
        <taxon>Rubricella</taxon>
    </lineage>
</organism>
<evidence type="ECO:0000313" key="2">
    <source>
        <dbReference type="Proteomes" id="UP000553766"/>
    </source>
</evidence>
<dbReference type="Proteomes" id="UP000553766">
    <property type="component" value="Unassembled WGS sequence"/>
</dbReference>
<protein>
    <submittedName>
        <fullName evidence="1">Uncharacterized protein</fullName>
    </submittedName>
</protein>
<accession>A0A840WM31</accession>
<name>A0A840WM31_9RHOB</name>
<proteinExistence type="predicted"/>
<gene>
    <name evidence="1" type="ORF">FHS89_001623</name>
</gene>
<sequence length="33" mass="3571">MRAAIAWAGIRGLGTPTPVTKGRHDVMQELSLH</sequence>
<comment type="caution">
    <text evidence="1">The sequence shown here is derived from an EMBL/GenBank/DDBJ whole genome shotgun (WGS) entry which is preliminary data.</text>
</comment>